<comment type="caution">
    <text evidence="1">The sequence shown here is derived from an EMBL/GenBank/DDBJ whole genome shotgun (WGS) entry which is preliminary data.</text>
</comment>
<accession>A0A0F9FQ10</accession>
<sequence length="72" mass="8063">MCRMVEIKRDVVPSNISIEFERDIPLRAVEIFIINHDREGNEKQVVKIIASDNGKTMSVSPAVDLIEGVAII</sequence>
<reference evidence="1" key="1">
    <citation type="journal article" date="2015" name="Nature">
        <title>Complex archaea that bridge the gap between prokaryotes and eukaryotes.</title>
        <authorList>
            <person name="Spang A."/>
            <person name="Saw J.H."/>
            <person name="Jorgensen S.L."/>
            <person name="Zaremba-Niedzwiedzka K."/>
            <person name="Martijn J."/>
            <person name="Lind A.E."/>
            <person name="van Eijk R."/>
            <person name="Schleper C."/>
            <person name="Guy L."/>
            <person name="Ettema T.J."/>
        </authorList>
    </citation>
    <scope>NUCLEOTIDE SEQUENCE</scope>
</reference>
<organism evidence="1">
    <name type="scientific">marine sediment metagenome</name>
    <dbReference type="NCBI Taxonomy" id="412755"/>
    <lineage>
        <taxon>unclassified sequences</taxon>
        <taxon>metagenomes</taxon>
        <taxon>ecological metagenomes</taxon>
    </lineage>
</organism>
<name>A0A0F9FQ10_9ZZZZ</name>
<gene>
    <name evidence="1" type="ORF">LCGC14_2004130</name>
</gene>
<evidence type="ECO:0000313" key="1">
    <source>
        <dbReference type="EMBL" id="KKL80501.1"/>
    </source>
</evidence>
<dbReference type="AlphaFoldDB" id="A0A0F9FQ10"/>
<protein>
    <submittedName>
        <fullName evidence="1">Uncharacterized protein</fullName>
    </submittedName>
</protein>
<proteinExistence type="predicted"/>
<dbReference type="EMBL" id="LAZR01022836">
    <property type="protein sequence ID" value="KKL80501.1"/>
    <property type="molecule type" value="Genomic_DNA"/>
</dbReference>